<name>A0A8N1S465_9HYME</name>
<reference evidence="3" key="1">
    <citation type="submission" date="2025-08" db="UniProtKB">
        <authorList>
            <consortium name="RefSeq"/>
        </authorList>
    </citation>
    <scope>IDENTIFICATION</scope>
</reference>
<dbReference type="Gene3D" id="3.10.20.90">
    <property type="entry name" value="Phosphatidylinositol 3-kinase Catalytic Subunit, Chain A, domain 1"/>
    <property type="match status" value="1"/>
</dbReference>
<dbReference type="InterPro" id="IPR046375">
    <property type="entry name" value="IKBKB_SDD_sf"/>
</dbReference>
<dbReference type="Proteomes" id="UP000504615">
    <property type="component" value="Unplaced"/>
</dbReference>
<dbReference type="RefSeq" id="XP_025072887.1">
    <property type="nucleotide sequence ID" value="XM_025217102.1"/>
</dbReference>
<accession>A0A8N1S465</accession>
<sequence>MTSIDGWKLSRVLGTGGFGIVELWTHVQSGKKIGNTLILNIFCVLFYKIITYEIEDTTTLGDLQLLIERDTNIEIKNQLLTDYKGAVLIENNVSLKSQTNDHVFFLFRNGCCSIEDISISNIPAAVKEMMTQSRNELNSEILKDYYRHTIYFVKKEMYLFQLYIFALNINVDLFQQKIDMFNTNVEKTLENIKILIDQVHIIRMKYVNTTDENATNKKKVEIFDKVDKLINAANKIKVKFISLKEDNNRLIDKARDIDYIGNLSELYDKMCNVYLKFKQESPYKPAMPLDMVKLMFTFLTAREKQLYSQNIIDITSQLQELQDKLSKLEMIFISVTAMTEFYWKEYQKIAQSDTIDNNISQQSNIHQSLNISTIDLGSIIQSEDNVIYDNLIIRYK</sequence>
<dbReference type="GeneID" id="105422150"/>
<dbReference type="Gene3D" id="1.20.1270.250">
    <property type="match status" value="1"/>
</dbReference>
<dbReference type="CTD" id="44432"/>
<keyword evidence="1" id="KW-0175">Coiled coil</keyword>
<protein>
    <submittedName>
        <fullName evidence="3">Uncharacterized protein LOC105422150</fullName>
    </submittedName>
</protein>
<evidence type="ECO:0000313" key="3">
    <source>
        <dbReference type="RefSeq" id="XP_025072887.1"/>
    </source>
</evidence>
<proteinExistence type="predicted"/>
<feature type="coiled-coil region" evidence="1">
    <location>
        <begin position="304"/>
        <end position="331"/>
    </location>
</feature>
<gene>
    <name evidence="3" type="primary">LOC105422150</name>
</gene>
<organism evidence="2 3">
    <name type="scientific">Pogonomyrmex barbatus</name>
    <name type="common">red harvester ant</name>
    <dbReference type="NCBI Taxonomy" id="144034"/>
    <lineage>
        <taxon>Eukaryota</taxon>
        <taxon>Metazoa</taxon>
        <taxon>Ecdysozoa</taxon>
        <taxon>Arthropoda</taxon>
        <taxon>Hexapoda</taxon>
        <taxon>Insecta</taxon>
        <taxon>Pterygota</taxon>
        <taxon>Neoptera</taxon>
        <taxon>Endopterygota</taxon>
        <taxon>Hymenoptera</taxon>
        <taxon>Apocrita</taxon>
        <taxon>Aculeata</taxon>
        <taxon>Formicoidea</taxon>
        <taxon>Formicidae</taxon>
        <taxon>Myrmicinae</taxon>
        <taxon>Pogonomyrmex</taxon>
    </lineage>
</organism>
<dbReference type="OrthoDB" id="267381at2759"/>
<dbReference type="AlphaFoldDB" id="A0A8N1S465"/>
<evidence type="ECO:0000313" key="2">
    <source>
        <dbReference type="Proteomes" id="UP000504615"/>
    </source>
</evidence>
<evidence type="ECO:0000256" key="1">
    <source>
        <dbReference type="SAM" id="Coils"/>
    </source>
</evidence>
<keyword evidence="2" id="KW-1185">Reference proteome</keyword>